<sequence>LNPINFEINRIYPNPFNPTTTIHYSLNKNANVEVSIYDIAGRLITTLINEFQIAGYHSITWNASNFSSGIYFLKMSSEKFTITQKLVLIK</sequence>
<evidence type="ECO:0000313" key="2">
    <source>
        <dbReference type="EMBL" id="SVC08917.1"/>
    </source>
</evidence>
<dbReference type="NCBIfam" id="TIGR04183">
    <property type="entry name" value="Por_Secre_tail"/>
    <property type="match status" value="1"/>
</dbReference>
<feature type="non-terminal residue" evidence="2">
    <location>
        <position position="1"/>
    </location>
</feature>
<name>A0A382JCB5_9ZZZZ</name>
<feature type="domain" description="Secretion system C-terminal sorting" evidence="1">
    <location>
        <begin position="11"/>
        <end position="87"/>
    </location>
</feature>
<organism evidence="2">
    <name type="scientific">marine metagenome</name>
    <dbReference type="NCBI Taxonomy" id="408172"/>
    <lineage>
        <taxon>unclassified sequences</taxon>
        <taxon>metagenomes</taxon>
        <taxon>ecological metagenomes</taxon>
    </lineage>
</organism>
<dbReference type="Gene3D" id="2.60.40.4070">
    <property type="match status" value="1"/>
</dbReference>
<dbReference type="EMBL" id="UINC01072926">
    <property type="protein sequence ID" value="SVC08917.1"/>
    <property type="molecule type" value="Genomic_DNA"/>
</dbReference>
<dbReference type="InterPro" id="IPR026444">
    <property type="entry name" value="Secre_tail"/>
</dbReference>
<protein>
    <recommendedName>
        <fullName evidence="1">Secretion system C-terminal sorting domain-containing protein</fullName>
    </recommendedName>
</protein>
<dbReference type="AlphaFoldDB" id="A0A382JCB5"/>
<accession>A0A382JCB5</accession>
<dbReference type="Pfam" id="PF18962">
    <property type="entry name" value="Por_Secre_tail"/>
    <property type="match status" value="1"/>
</dbReference>
<evidence type="ECO:0000259" key="1">
    <source>
        <dbReference type="Pfam" id="PF18962"/>
    </source>
</evidence>
<proteinExistence type="predicted"/>
<reference evidence="2" key="1">
    <citation type="submission" date="2018-05" db="EMBL/GenBank/DDBJ databases">
        <authorList>
            <person name="Lanie J.A."/>
            <person name="Ng W.-L."/>
            <person name="Kazmierczak K.M."/>
            <person name="Andrzejewski T.M."/>
            <person name="Davidsen T.M."/>
            <person name="Wayne K.J."/>
            <person name="Tettelin H."/>
            <person name="Glass J.I."/>
            <person name="Rusch D."/>
            <person name="Podicherti R."/>
            <person name="Tsui H.-C.T."/>
            <person name="Winkler M.E."/>
        </authorList>
    </citation>
    <scope>NUCLEOTIDE SEQUENCE</scope>
</reference>
<gene>
    <name evidence="2" type="ORF">METZ01_LOCUS261771</name>
</gene>